<dbReference type="PROSITE" id="PS51009">
    <property type="entry name" value="CYTCII"/>
    <property type="match status" value="1"/>
</dbReference>
<dbReference type="OrthoDB" id="5520910at2"/>
<feature type="binding site" description="covalent" evidence="7">
    <location>
        <position position="147"/>
    </location>
    <ligand>
        <name>heme c</name>
        <dbReference type="ChEBI" id="CHEBI:61717"/>
    </ligand>
</feature>
<name>A0A558DL06_9GAMM</name>
<evidence type="ECO:0000256" key="3">
    <source>
        <dbReference type="ARBA" id="ARBA00022723"/>
    </source>
</evidence>
<sequence length="158" mass="17834">MFQHHQIHTRPLLVGAIVTLCLMNPLTLSAHGKATGIVKERMDMMKTMDRQMRSIMAMMKGKSSFNTEKISAYAKSIRVASPKLPALFPEGSLHKPTEALPLIWEEWTQFSALTEKMEKEATALQVLAVQDDRAKVSLQFARLEKTCSGCHSDFRKED</sequence>
<dbReference type="InterPro" id="IPR002321">
    <property type="entry name" value="Cyt_c_II"/>
</dbReference>
<evidence type="ECO:0000313" key="9">
    <source>
        <dbReference type="Proteomes" id="UP000316649"/>
    </source>
</evidence>
<evidence type="ECO:0000256" key="1">
    <source>
        <dbReference type="ARBA" id="ARBA00022448"/>
    </source>
</evidence>
<dbReference type="EMBL" id="VMNH01000027">
    <property type="protein sequence ID" value="TVO70051.1"/>
    <property type="molecule type" value="Genomic_DNA"/>
</dbReference>
<keyword evidence="1" id="KW-0813">Transport</keyword>
<evidence type="ECO:0000256" key="7">
    <source>
        <dbReference type="PIRSR" id="PIRSR000027-2"/>
    </source>
</evidence>
<comment type="caution">
    <text evidence="8">The sequence shown here is derived from an EMBL/GenBank/DDBJ whole genome shotgun (WGS) entry which is preliminary data.</text>
</comment>
<dbReference type="SUPFAM" id="SSF47175">
    <property type="entry name" value="Cytochromes"/>
    <property type="match status" value="1"/>
</dbReference>
<reference evidence="8 9" key="1">
    <citation type="submission" date="2019-07" db="EMBL/GenBank/DDBJ databases">
        <title>The pathways for chlorine oxyanion respiration interact through the shared metabolite chlorate.</title>
        <authorList>
            <person name="Barnum T.P."/>
            <person name="Cheng Y."/>
            <person name="Hill K.A."/>
            <person name="Lucas L.N."/>
            <person name="Carlson H.K."/>
            <person name="Coates J.D."/>
        </authorList>
    </citation>
    <scope>NUCLEOTIDE SEQUENCE [LARGE SCALE GENOMIC DNA]</scope>
    <source>
        <strain evidence="8 9">BK-1</strain>
    </source>
</reference>
<feature type="binding site" description="covalent" evidence="7">
    <location>
        <position position="150"/>
    </location>
    <ligand>
        <name>heme c</name>
        <dbReference type="ChEBI" id="CHEBI:61717"/>
    </ligand>
</feature>
<dbReference type="AlphaFoldDB" id="A0A558DL06"/>
<keyword evidence="4" id="KW-0249">Electron transport</keyword>
<dbReference type="GO" id="GO:0042597">
    <property type="term" value="C:periplasmic space"/>
    <property type="evidence" value="ECO:0007669"/>
    <property type="project" value="InterPro"/>
</dbReference>
<proteinExistence type="predicted"/>
<keyword evidence="9" id="KW-1185">Reference proteome</keyword>
<keyword evidence="5 6" id="KW-0408">Iron</keyword>
<accession>A0A558DL06</accession>
<evidence type="ECO:0000256" key="5">
    <source>
        <dbReference type="ARBA" id="ARBA00023004"/>
    </source>
</evidence>
<keyword evidence="2 7" id="KW-0349">Heme</keyword>
<dbReference type="Gene3D" id="1.20.120.10">
    <property type="entry name" value="Cytochrome c/b562"/>
    <property type="match status" value="1"/>
</dbReference>
<evidence type="ECO:0000256" key="6">
    <source>
        <dbReference type="PIRSR" id="PIRSR000027-1"/>
    </source>
</evidence>
<dbReference type="PIRSF" id="PIRSF000027">
    <property type="entry name" value="Cytc_c_prime"/>
    <property type="match status" value="1"/>
</dbReference>
<dbReference type="InterPro" id="IPR010980">
    <property type="entry name" value="Cyt_c/b562"/>
</dbReference>
<evidence type="ECO:0000256" key="4">
    <source>
        <dbReference type="ARBA" id="ARBA00022982"/>
    </source>
</evidence>
<dbReference type="Pfam" id="PF01322">
    <property type="entry name" value="Cytochrom_C_2"/>
    <property type="match status" value="1"/>
</dbReference>
<comment type="PTM">
    <text evidence="7">Binds 1 heme group per subunit.</text>
</comment>
<dbReference type="Proteomes" id="UP000316649">
    <property type="component" value="Unassembled WGS sequence"/>
</dbReference>
<evidence type="ECO:0000313" key="8">
    <source>
        <dbReference type="EMBL" id="TVO70051.1"/>
    </source>
</evidence>
<protein>
    <submittedName>
        <fullName evidence="8">Cytochrome c</fullName>
    </submittedName>
</protein>
<dbReference type="GO" id="GO:0005506">
    <property type="term" value="F:iron ion binding"/>
    <property type="evidence" value="ECO:0007669"/>
    <property type="project" value="InterPro"/>
</dbReference>
<evidence type="ECO:0000256" key="2">
    <source>
        <dbReference type="ARBA" id="ARBA00022617"/>
    </source>
</evidence>
<dbReference type="InterPro" id="IPR012127">
    <property type="entry name" value="Cyt_c_prime"/>
</dbReference>
<gene>
    <name evidence="8" type="ORF">FHP88_17165</name>
</gene>
<keyword evidence="3 6" id="KW-0479">Metal-binding</keyword>
<feature type="binding site" description="axial binding residue" evidence="6">
    <location>
        <position position="151"/>
    </location>
    <ligand>
        <name>heme c</name>
        <dbReference type="ChEBI" id="CHEBI:61717"/>
    </ligand>
    <ligandPart>
        <name>Fe</name>
        <dbReference type="ChEBI" id="CHEBI:18248"/>
    </ligandPart>
</feature>
<dbReference type="GO" id="GO:0020037">
    <property type="term" value="F:heme binding"/>
    <property type="evidence" value="ECO:0007669"/>
    <property type="project" value="InterPro"/>
</dbReference>
<dbReference type="GO" id="GO:0009055">
    <property type="term" value="F:electron transfer activity"/>
    <property type="evidence" value="ECO:0007669"/>
    <property type="project" value="InterPro"/>
</dbReference>
<dbReference type="GO" id="GO:0022900">
    <property type="term" value="P:electron transport chain"/>
    <property type="evidence" value="ECO:0007669"/>
    <property type="project" value="InterPro"/>
</dbReference>
<organism evidence="8 9">
    <name type="scientific">Sedimenticola selenatireducens</name>
    <dbReference type="NCBI Taxonomy" id="191960"/>
    <lineage>
        <taxon>Bacteria</taxon>
        <taxon>Pseudomonadati</taxon>
        <taxon>Pseudomonadota</taxon>
        <taxon>Gammaproteobacteria</taxon>
        <taxon>Chromatiales</taxon>
        <taxon>Sedimenticolaceae</taxon>
        <taxon>Sedimenticola</taxon>
    </lineage>
</organism>